<dbReference type="FunFam" id="2.30.29.170:FF:000002">
    <property type="entry name" value="EF-hand domain (C-terminal) containing 1"/>
    <property type="match status" value="1"/>
</dbReference>
<comment type="subcellular location">
    <subcellularLocation>
        <location evidence="1">Cytoplasm</location>
        <location evidence="1">Cytoskeleton</location>
        <location evidence="1">Cilium axoneme</location>
    </subcellularLocation>
</comment>
<dbReference type="FunFam" id="2.30.29.170:FF:000003">
    <property type="entry name" value="EF-hand domain (C-terminal) containing 1"/>
    <property type="match status" value="1"/>
</dbReference>
<proteinExistence type="predicted"/>
<feature type="transmembrane region" description="Helical" evidence="8">
    <location>
        <begin position="31"/>
        <end position="49"/>
    </location>
</feature>
<feature type="domain" description="DM10" evidence="9">
    <location>
        <begin position="470"/>
        <end position="577"/>
    </location>
</feature>
<dbReference type="STRING" id="8010.ENSELUP00000041806"/>
<dbReference type="GO" id="GO:1903251">
    <property type="term" value="P:multi-ciliated epithelial cell differentiation"/>
    <property type="evidence" value="ECO:0007669"/>
    <property type="project" value="Ensembl"/>
</dbReference>
<dbReference type="SMART" id="SM00676">
    <property type="entry name" value="DM10"/>
    <property type="match status" value="3"/>
</dbReference>
<dbReference type="Bgee" id="ENSELUG00000022849">
    <property type="expression patterns" value="Expressed in mesonephros and 13 other cell types or tissues"/>
</dbReference>
<dbReference type="AlphaFoldDB" id="A0A3P9AL37"/>
<evidence type="ECO:0000256" key="2">
    <source>
        <dbReference type="ARBA" id="ARBA00022490"/>
    </source>
</evidence>
<dbReference type="InterPro" id="IPR011992">
    <property type="entry name" value="EF-hand-dom_pair"/>
</dbReference>
<evidence type="ECO:0000256" key="1">
    <source>
        <dbReference type="ARBA" id="ARBA00004430"/>
    </source>
</evidence>
<dbReference type="InParanoid" id="A0A3P9AL37"/>
<dbReference type="PANTHER" id="PTHR12086:SF11">
    <property type="entry name" value="EF-HAND DOMAIN-CONTAINING FAMILY MEMBER C2"/>
    <property type="match status" value="1"/>
</dbReference>
<dbReference type="GeneID" id="105021927"/>
<reference evidence="10" key="2">
    <citation type="submission" date="2020-02" db="EMBL/GenBank/DDBJ databases">
        <title>Esox lucius (northern pike) genome, fEsoLuc1, primary haplotype.</title>
        <authorList>
            <person name="Myers G."/>
            <person name="Karagic N."/>
            <person name="Meyer A."/>
            <person name="Pippel M."/>
            <person name="Reichard M."/>
            <person name="Winkler S."/>
            <person name="Tracey A."/>
            <person name="Sims Y."/>
            <person name="Howe K."/>
            <person name="Rhie A."/>
            <person name="Formenti G."/>
            <person name="Durbin R."/>
            <person name="Fedrigo O."/>
            <person name="Jarvis E.D."/>
        </authorList>
    </citation>
    <scope>NUCLEOTIDE SEQUENCE [LARGE SCALE GENOMIC DNA]</scope>
</reference>
<reference evidence="11" key="1">
    <citation type="journal article" date="2014" name="PLoS ONE">
        <title>The genome and linkage map of the northern pike (Esox lucius): conserved synteny revealed between the salmonid sister group and the Neoteleostei.</title>
        <authorList>
            <person name="Rondeau E.B."/>
            <person name="Minkley D.R."/>
            <person name="Leong J.S."/>
            <person name="Messmer A.M."/>
            <person name="Jantzen J.R."/>
            <person name="von Schalburg K.R."/>
            <person name="Lemon C."/>
            <person name="Bird N.H."/>
            <person name="Koop B.F."/>
        </authorList>
    </citation>
    <scope>NUCLEOTIDE SEQUENCE</scope>
</reference>
<feature type="domain" description="DM10" evidence="9">
    <location>
        <begin position="269"/>
        <end position="408"/>
    </location>
</feature>
<evidence type="ECO:0000256" key="6">
    <source>
        <dbReference type="ARBA" id="ARBA00035003"/>
    </source>
</evidence>
<keyword evidence="11" id="KW-1185">Reference proteome</keyword>
<dbReference type="InterPro" id="IPR040193">
    <property type="entry name" value="EFHC1/EFHC2/EFHB"/>
</dbReference>
<accession>A0A3P9AL37</accession>
<organism evidence="10 11">
    <name type="scientific">Esox lucius</name>
    <name type="common">Northern pike</name>
    <dbReference type="NCBI Taxonomy" id="8010"/>
    <lineage>
        <taxon>Eukaryota</taxon>
        <taxon>Metazoa</taxon>
        <taxon>Chordata</taxon>
        <taxon>Craniata</taxon>
        <taxon>Vertebrata</taxon>
        <taxon>Euteleostomi</taxon>
        <taxon>Actinopterygii</taxon>
        <taxon>Neopterygii</taxon>
        <taxon>Teleostei</taxon>
        <taxon>Protacanthopterygii</taxon>
        <taxon>Esociformes</taxon>
        <taxon>Esocidae</taxon>
        <taxon>Esox</taxon>
    </lineage>
</organism>
<dbReference type="GeneTree" id="ENSGT00530000063528"/>
<keyword evidence="2" id="KW-0963">Cytoplasm</keyword>
<evidence type="ECO:0000313" key="10">
    <source>
        <dbReference type="Ensembl" id="ENSELUP00000041806.2"/>
    </source>
</evidence>
<dbReference type="FunFam" id="2.30.29.170:FF:000001">
    <property type="entry name" value="EF-hand domain containing 1"/>
    <property type="match status" value="1"/>
</dbReference>
<dbReference type="FunCoup" id="A0A3P9AL37">
    <property type="interactions" value="214"/>
</dbReference>
<keyword evidence="8" id="KW-0812">Transmembrane</keyword>
<keyword evidence="8" id="KW-0472">Membrane</keyword>
<dbReference type="Proteomes" id="UP000265140">
    <property type="component" value="Chromosome 20"/>
</dbReference>
<dbReference type="RefSeq" id="XP_034144940.1">
    <property type="nucleotide sequence ID" value="XM_034289049.1"/>
</dbReference>
<dbReference type="GO" id="GO:0005874">
    <property type="term" value="C:microtubule"/>
    <property type="evidence" value="ECO:0007669"/>
    <property type="project" value="TreeGrafter"/>
</dbReference>
<evidence type="ECO:0000256" key="8">
    <source>
        <dbReference type="SAM" id="Phobius"/>
    </source>
</evidence>
<protein>
    <recommendedName>
        <fullName evidence="7">EF-hand domain-containing family member C2</fullName>
    </recommendedName>
</protein>
<evidence type="ECO:0000256" key="4">
    <source>
        <dbReference type="ARBA" id="ARBA00023212"/>
    </source>
</evidence>
<feature type="domain" description="DM10" evidence="9">
    <location>
        <begin position="118"/>
        <end position="225"/>
    </location>
</feature>
<dbReference type="InterPro" id="IPR006602">
    <property type="entry name" value="DM10_dom"/>
</dbReference>
<gene>
    <name evidence="10" type="primary">EFHC2</name>
</gene>
<dbReference type="PROSITE" id="PS51336">
    <property type="entry name" value="DM10"/>
    <property type="match status" value="3"/>
</dbReference>
<reference evidence="10" key="3">
    <citation type="submission" date="2025-08" db="UniProtKB">
        <authorList>
            <consortium name="Ensembl"/>
        </authorList>
    </citation>
    <scope>IDENTIFICATION</scope>
</reference>
<sequence length="792" mass="90543">MKRILSLHGCLETNDNSKLHGNFKQDGQTKVVQIFFFIPIISTMALPMLPGNYINKNLGKEKFHKSQHFDYSNGVPMMVGLEKPGIGGELLLGQKARPNYSVFPKGQGCETPSWVAFDKQVLCFDAFFQETVPQKQEEKYRVRKCKIYFYLEDDTIQVVEPEVKNSGIPQGTLIRRHRIPLPPPDGERCYTVHDFNVNQPMVLHSRTFTITDCDPFTRNFLRKIGVRLNAPTAPPPDPYSDLRQQMEENMKPQRPYERQDTLKQFLDHDRNVLRFYCFWDDSDNMFGDPRELILHYFLADDTIEIREVIHPNSGRDAAPKFLRRSKLPKSSVCSHQPGEITDRTVLNVFGPMGQGGRYILDSLKTGAMAQQFYKDSDLTLGGVMNVWGRRVIICDCDNFTKEYYRSKYGIEDFSPVQYKAPLTPEPPRPVPPYNGFGSEEDSLCSCQGLLPKPPQKDFRKLMEKDRQGLESNVLRFMGKMVTDNPIDAERVFIISFHLSDDTISVFQPPQRNSGVLGGRFLERGRVKKPGQELFKSEMSQYFSAQDLYVGARITLNNQDFQLLDADEYVFNYMERHSDEFPRANIGSILSKIRSLPEDKHKEIKQFLDLSDPGNTGLIPYEPFRGLLVGLECGLSEHEVMTLGRCYCERRQPEEDVGLMLAVTQDHLRKKHFESFSDMSRAFAHQDQPKTGRLSTKEVRTICKAFQLPLPDDLLRALIHKFAAGSEDLDYHAFLAGINWRVDPTPPILPDDVLKFDLDGSREARGPEVKDVNCSVLLEDVFGSVGTNTNLTL</sequence>
<dbReference type="PANTHER" id="PTHR12086">
    <property type="entry name" value="EF-HAND DOMAIN C-TERMINAL CONTAINING PROTEIN"/>
    <property type="match status" value="1"/>
</dbReference>
<dbReference type="SUPFAM" id="SSF47473">
    <property type="entry name" value="EF-hand"/>
    <property type="match status" value="1"/>
</dbReference>
<evidence type="ECO:0000256" key="7">
    <source>
        <dbReference type="ARBA" id="ARBA00039880"/>
    </source>
</evidence>
<dbReference type="GO" id="GO:0039010">
    <property type="term" value="P:specification of pronephric distal tubule identity"/>
    <property type="evidence" value="ECO:0007669"/>
    <property type="project" value="Ensembl"/>
</dbReference>
<dbReference type="Ensembl" id="ENSELUT00000042926.3">
    <property type="protein sequence ID" value="ENSELUP00000041806.2"/>
    <property type="gene ID" value="ENSELUG00000022849.3"/>
</dbReference>
<dbReference type="Gene3D" id="2.30.29.170">
    <property type="match status" value="3"/>
</dbReference>
<reference evidence="10" key="4">
    <citation type="submission" date="2025-09" db="UniProtKB">
        <authorList>
            <consortium name="Ensembl"/>
        </authorList>
    </citation>
    <scope>IDENTIFICATION</scope>
</reference>
<comment type="function">
    <text evidence="6">Microtubule inner protein (MIP) part of the dynein-decorated doublet microtubules (DMTs) in cilia axoneme, which is required for motile cilia beating.</text>
</comment>
<evidence type="ECO:0000256" key="3">
    <source>
        <dbReference type="ARBA" id="ARBA00022737"/>
    </source>
</evidence>
<dbReference type="Gene3D" id="1.10.238.10">
    <property type="entry name" value="EF-hand"/>
    <property type="match status" value="1"/>
</dbReference>
<evidence type="ECO:0000256" key="5">
    <source>
        <dbReference type="ARBA" id="ARBA00023273"/>
    </source>
</evidence>
<keyword evidence="8" id="KW-1133">Transmembrane helix</keyword>
<keyword evidence="5" id="KW-0966">Cell projection</keyword>
<dbReference type="GO" id="GO:0005930">
    <property type="term" value="C:axoneme"/>
    <property type="evidence" value="ECO:0007669"/>
    <property type="project" value="UniProtKB-SubCell"/>
</dbReference>
<name>A0A3P9AL37_ESOLU</name>
<dbReference type="OMA" id="RFSCKQP"/>
<evidence type="ECO:0000259" key="9">
    <source>
        <dbReference type="PROSITE" id="PS51336"/>
    </source>
</evidence>
<dbReference type="GO" id="GO:0010975">
    <property type="term" value="P:regulation of neuron projection development"/>
    <property type="evidence" value="ECO:0007669"/>
    <property type="project" value="TreeGrafter"/>
</dbReference>
<keyword evidence="3" id="KW-0677">Repeat</keyword>
<dbReference type="Pfam" id="PF06565">
    <property type="entry name" value="DM10_dom"/>
    <property type="match status" value="3"/>
</dbReference>
<evidence type="ECO:0000313" key="11">
    <source>
        <dbReference type="Proteomes" id="UP000265140"/>
    </source>
</evidence>
<keyword evidence="4" id="KW-0206">Cytoskeleton</keyword>